<dbReference type="PANTHER" id="PTHR43283:SF7">
    <property type="entry name" value="BETA-LACTAMASE-RELATED DOMAIN-CONTAINING PROTEIN"/>
    <property type="match status" value="1"/>
</dbReference>
<evidence type="ECO:0000259" key="1">
    <source>
        <dbReference type="Pfam" id="PF00144"/>
    </source>
</evidence>
<name>A0A2W0EVV3_PSEJE</name>
<gene>
    <name evidence="2" type="ORF">CRX42_01080</name>
</gene>
<accession>A0A2W0EVV3</accession>
<reference evidence="2 3" key="1">
    <citation type="journal article" date="2018" name="Appl. Microbiol. Biotechnol.">
        <title>Characterization of the caprolactam degradation pathway in Pseudomonas jessenii using mass spectrometry-based proteomics.</title>
        <authorList>
            <person name="Otzen M."/>
            <person name="Palacio C."/>
            <person name="Janssen D.B."/>
        </authorList>
    </citation>
    <scope>NUCLEOTIDE SEQUENCE [LARGE SCALE GENOMIC DNA]</scope>
    <source>
        <strain evidence="2 3">GO3</strain>
    </source>
</reference>
<dbReference type="RefSeq" id="WP_110656932.1">
    <property type="nucleotide sequence ID" value="NZ_PDLL01000004.1"/>
</dbReference>
<evidence type="ECO:0000313" key="2">
    <source>
        <dbReference type="EMBL" id="PYY72469.1"/>
    </source>
</evidence>
<protein>
    <submittedName>
        <fullName evidence="2">Serine hydrolase</fullName>
    </submittedName>
</protein>
<dbReference type="AlphaFoldDB" id="A0A2W0EVV3"/>
<organism evidence="2 3">
    <name type="scientific">Pseudomonas jessenii</name>
    <dbReference type="NCBI Taxonomy" id="77298"/>
    <lineage>
        <taxon>Bacteria</taxon>
        <taxon>Pseudomonadati</taxon>
        <taxon>Pseudomonadota</taxon>
        <taxon>Gammaproteobacteria</taxon>
        <taxon>Pseudomonadales</taxon>
        <taxon>Pseudomonadaceae</taxon>
        <taxon>Pseudomonas</taxon>
    </lineage>
</organism>
<comment type="caution">
    <text evidence="2">The sequence shown here is derived from an EMBL/GenBank/DDBJ whole genome shotgun (WGS) entry which is preliminary data.</text>
</comment>
<dbReference type="SUPFAM" id="SSF56601">
    <property type="entry name" value="beta-lactamase/transpeptidase-like"/>
    <property type="match status" value="1"/>
</dbReference>
<dbReference type="PANTHER" id="PTHR43283">
    <property type="entry name" value="BETA-LACTAMASE-RELATED"/>
    <property type="match status" value="1"/>
</dbReference>
<dbReference type="Pfam" id="PF00144">
    <property type="entry name" value="Beta-lactamase"/>
    <property type="match status" value="1"/>
</dbReference>
<proteinExistence type="predicted"/>
<evidence type="ECO:0000313" key="3">
    <source>
        <dbReference type="Proteomes" id="UP000247437"/>
    </source>
</evidence>
<sequence>MSGINMEQLNPSVAKITLANWLDAPFNREAFRKVEHVLSVVEVGNDPESKNAFGQSLVDPAQLTLSSPDNIDLGIEGVLESTYTDGFMVLRDGRISYEWYAPGQAISDKHLVFSVTKSLVGSLVGILVDQGLIDTQEFVPHYVPELVGSAYDQVRVRDLLDMTVSLDFEEAYLDHDSSYARYRESVGWCQSAADRTPLGMHEFLAQIPPGTEPHGTRFDYLSSNSDVLGWVCERAAKDTLASLISSLIWKPMRAESSAYITVDRFGAPRAAGGFGCTLRDMARFGECMRNGGALGGRQIIPRSWIESTTGLGDGSAWKNGAMADWIPGGGYKNQWWLANDSNRAYFAAGIYGHWIYISPDRGVVIVKQSSRPQGPASKEQFQFDLGVFESVAKLVS</sequence>
<keyword evidence="2" id="KW-0378">Hydrolase</keyword>
<dbReference type="InterPro" id="IPR012338">
    <property type="entry name" value="Beta-lactam/transpept-like"/>
</dbReference>
<dbReference type="Gene3D" id="3.40.710.10">
    <property type="entry name" value="DD-peptidase/beta-lactamase superfamily"/>
    <property type="match status" value="1"/>
</dbReference>
<dbReference type="InterPro" id="IPR050789">
    <property type="entry name" value="Diverse_Enzym_Activities"/>
</dbReference>
<dbReference type="OrthoDB" id="9814204at2"/>
<dbReference type="InterPro" id="IPR001466">
    <property type="entry name" value="Beta-lactam-related"/>
</dbReference>
<feature type="domain" description="Beta-lactamase-related" evidence="1">
    <location>
        <begin position="87"/>
        <end position="376"/>
    </location>
</feature>
<dbReference type="GO" id="GO:0016787">
    <property type="term" value="F:hydrolase activity"/>
    <property type="evidence" value="ECO:0007669"/>
    <property type="project" value="UniProtKB-KW"/>
</dbReference>
<dbReference type="EMBL" id="PDLL01000004">
    <property type="protein sequence ID" value="PYY72469.1"/>
    <property type="molecule type" value="Genomic_DNA"/>
</dbReference>
<dbReference type="Proteomes" id="UP000247437">
    <property type="component" value="Unassembled WGS sequence"/>
</dbReference>